<dbReference type="Gene3D" id="3.30.70.330">
    <property type="match status" value="1"/>
</dbReference>
<evidence type="ECO:0000256" key="2">
    <source>
        <dbReference type="SAM" id="MobiDB-lite"/>
    </source>
</evidence>
<dbReference type="InterPro" id="IPR012677">
    <property type="entry name" value="Nucleotide-bd_a/b_plait_sf"/>
</dbReference>
<evidence type="ECO:0000259" key="3">
    <source>
        <dbReference type="PROSITE" id="PS50102"/>
    </source>
</evidence>
<accession>A0A366MRC6</accession>
<keyword evidence="1" id="KW-0694">RNA-binding</keyword>
<dbReference type="RefSeq" id="WP_113894581.1">
    <property type="nucleotide sequence ID" value="NZ_CP182882.1"/>
</dbReference>
<evidence type="ECO:0000256" key="1">
    <source>
        <dbReference type="ARBA" id="ARBA00022884"/>
    </source>
</evidence>
<sequence>MNIYVGNLSYRMNDNEVEAMFAKFGAVKSAKVIMDRETGRSKGFAFVEMAEQSAGQEAIEALNGKETEGRTLRVNEAQPREEKPRRRF</sequence>
<dbReference type="PANTHER" id="PTHR48027">
    <property type="entry name" value="HETEROGENEOUS NUCLEAR RIBONUCLEOPROTEIN 87F-RELATED"/>
    <property type="match status" value="1"/>
</dbReference>
<dbReference type="CDD" id="cd21608">
    <property type="entry name" value="RRM2_NsCP33_like"/>
    <property type="match status" value="1"/>
</dbReference>
<dbReference type="InterPro" id="IPR035979">
    <property type="entry name" value="RBD_domain_sf"/>
</dbReference>
<dbReference type="OrthoDB" id="9798855at2"/>
<feature type="compositionally biased region" description="Basic and acidic residues" evidence="2">
    <location>
        <begin position="63"/>
        <end position="88"/>
    </location>
</feature>
<organism evidence="4 5">
    <name type="scientific">Aliarcobacter vitoriensis</name>
    <dbReference type="NCBI Taxonomy" id="2011099"/>
    <lineage>
        <taxon>Bacteria</taxon>
        <taxon>Pseudomonadati</taxon>
        <taxon>Campylobacterota</taxon>
        <taxon>Epsilonproteobacteria</taxon>
        <taxon>Campylobacterales</taxon>
        <taxon>Arcobacteraceae</taxon>
        <taxon>Aliarcobacter</taxon>
    </lineage>
</organism>
<protein>
    <submittedName>
        <fullName evidence="4">RNA-binding protein</fullName>
    </submittedName>
</protein>
<dbReference type="InterPro" id="IPR048289">
    <property type="entry name" value="RRM2_NsCP33-like"/>
</dbReference>
<dbReference type="SUPFAM" id="SSF54928">
    <property type="entry name" value="RNA-binding domain, RBD"/>
    <property type="match status" value="1"/>
</dbReference>
<dbReference type="InterPro" id="IPR052462">
    <property type="entry name" value="SLIRP/GR-RBP-like"/>
</dbReference>
<dbReference type="InterPro" id="IPR000504">
    <property type="entry name" value="RRM_dom"/>
</dbReference>
<evidence type="ECO:0000313" key="4">
    <source>
        <dbReference type="EMBL" id="RBQ28805.1"/>
    </source>
</evidence>
<comment type="caution">
    <text evidence="4">The sequence shown here is derived from an EMBL/GenBank/DDBJ whole genome shotgun (WGS) entry which is preliminary data.</text>
</comment>
<dbReference type="Proteomes" id="UP000252669">
    <property type="component" value="Unassembled WGS sequence"/>
</dbReference>
<dbReference type="EMBL" id="PDKB01000011">
    <property type="protein sequence ID" value="RBQ28805.1"/>
    <property type="molecule type" value="Genomic_DNA"/>
</dbReference>
<evidence type="ECO:0000313" key="5">
    <source>
        <dbReference type="Proteomes" id="UP000252669"/>
    </source>
</evidence>
<keyword evidence="5" id="KW-1185">Reference proteome</keyword>
<proteinExistence type="predicted"/>
<reference evidence="4 5" key="1">
    <citation type="submission" date="2017-10" db="EMBL/GenBank/DDBJ databases">
        <title>Genomics of the genus Arcobacter.</title>
        <authorList>
            <person name="Perez-Cataluna A."/>
            <person name="Figueras M.J."/>
        </authorList>
    </citation>
    <scope>NUCLEOTIDE SEQUENCE [LARGE SCALE GENOMIC DNA]</scope>
    <source>
        <strain evidence="4 5">CECT 9230</strain>
    </source>
</reference>
<dbReference type="PROSITE" id="PS50102">
    <property type="entry name" value="RRM"/>
    <property type="match status" value="1"/>
</dbReference>
<dbReference type="Pfam" id="PF00076">
    <property type="entry name" value="RRM_1"/>
    <property type="match status" value="1"/>
</dbReference>
<name>A0A366MRC6_9BACT</name>
<gene>
    <name evidence="4" type="ORF">CRU91_07355</name>
</gene>
<dbReference type="AlphaFoldDB" id="A0A366MRC6"/>
<feature type="domain" description="RRM" evidence="3">
    <location>
        <begin position="1"/>
        <end position="79"/>
    </location>
</feature>
<feature type="region of interest" description="Disordered" evidence="2">
    <location>
        <begin position="61"/>
        <end position="88"/>
    </location>
</feature>
<dbReference type="SMART" id="SM00360">
    <property type="entry name" value="RRM"/>
    <property type="match status" value="1"/>
</dbReference>
<dbReference type="GO" id="GO:0003723">
    <property type="term" value="F:RNA binding"/>
    <property type="evidence" value="ECO:0007669"/>
    <property type="project" value="UniProtKB-KW"/>
</dbReference>